<dbReference type="Gene3D" id="3.30.450.20">
    <property type="entry name" value="PAS domain"/>
    <property type="match status" value="2"/>
</dbReference>
<reference evidence="5 6" key="1">
    <citation type="submission" date="2016-12" db="EMBL/GenBank/DDBJ databases">
        <title>The whole genome sequencing and assembly of Bacillus cohnii DSM 6307T strain.</title>
        <authorList>
            <person name="Lee Y.-J."/>
            <person name="Yi H."/>
            <person name="Bahn Y.-S."/>
            <person name="Kim J.F."/>
            <person name="Lee D.-W."/>
        </authorList>
    </citation>
    <scope>NUCLEOTIDE SEQUENCE [LARGE SCALE GENOMIC DNA]</scope>
    <source>
        <strain evidence="5 6">DSM 6307</strain>
    </source>
</reference>
<evidence type="ECO:0000259" key="4">
    <source>
        <dbReference type="PROSITE" id="PS50887"/>
    </source>
</evidence>
<dbReference type="Gene3D" id="3.20.20.450">
    <property type="entry name" value="EAL domain"/>
    <property type="match status" value="1"/>
</dbReference>
<dbReference type="GO" id="GO:0035438">
    <property type="term" value="F:cyclic-di-GMP binding"/>
    <property type="evidence" value="ECO:0007669"/>
    <property type="project" value="InterPro"/>
</dbReference>
<dbReference type="InterPro" id="IPR035965">
    <property type="entry name" value="PAS-like_dom_sf"/>
</dbReference>
<dbReference type="PROSITE" id="PS50112">
    <property type="entry name" value="PAS"/>
    <property type="match status" value="1"/>
</dbReference>
<dbReference type="PROSITE" id="PS50883">
    <property type="entry name" value="EAL"/>
    <property type="match status" value="1"/>
</dbReference>
<dbReference type="Proteomes" id="UP000215224">
    <property type="component" value="Chromosome"/>
</dbReference>
<evidence type="ECO:0000259" key="3">
    <source>
        <dbReference type="PROSITE" id="PS50883"/>
    </source>
</evidence>
<name>A0A223KMU0_9BACI</name>
<feature type="domain" description="PAS" evidence="1">
    <location>
        <begin position="28"/>
        <end position="97"/>
    </location>
</feature>
<dbReference type="InterPro" id="IPR001633">
    <property type="entry name" value="EAL_dom"/>
</dbReference>
<dbReference type="Pfam" id="PF13426">
    <property type="entry name" value="PAS_9"/>
    <property type="match status" value="1"/>
</dbReference>
<dbReference type="SMART" id="SM00091">
    <property type="entry name" value="PAS"/>
    <property type="match status" value="2"/>
</dbReference>
<proteinExistence type="predicted"/>
<dbReference type="InterPro" id="IPR029787">
    <property type="entry name" value="Nucleotide_cyclase"/>
</dbReference>
<dbReference type="STRING" id="1314751.GCA_001591425_03823"/>
<keyword evidence="6" id="KW-1185">Reference proteome</keyword>
<dbReference type="SUPFAM" id="SSF141868">
    <property type="entry name" value="EAL domain-like"/>
    <property type="match status" value="1"/>
</dbReference>
<dbReference type="CDD" id="cd00130">
    <property type="entry name" value="PAS"/>
    <property type="match status" value="2"/>
</dbReference>
<dbReference type="PROSITE" id="PS50887">
    <property type="entry name" value="GGDEF"/>
    <property type="match status" value="1"/>
</dbReference>
<dbReference type="Pfam" id="PF08447">
    <property type="entry name" value="PAS_3"/>
    <property type="match status" value="1"/>
</dbReference>
<dbReference type="PANTHER" id="PTHR44757">
    <property type="entry name" value="DIGUANYLATE CYCLASE DGCP"/>
    <property type="match status" value="1"/>
</dbReference>
<dbReference type="NCBIfam" id="TIGR00229">
    <property type="entry name" value="sensory_box"/>
    <property type="match status" value="2"/>
</dbReference>
<dbReference type="InterPro" id="IPR052155">
    <property type="entry name" value="Biofilm_reg_signaling"/>
</dbReference>
<dbReference type="InterPro" id="IPR009875">
    <property type="entry name" value="PilZ_domain"/>
</dbReference>
<dbReference type="InterPro" id="IPR000700">
    <property type="entry name" value="PAS-assoc_C"/>
</dbReference>
<dbReference type="SUPFAM" id="SSF55073">
    <property type="entry name" value="Nucleotide cyclase"/>
    <property type="match status" value="1"/>
</dbReference>
<dbReference type="Pfam" id="PF07238">
    <property type="entry name" value="PilZ"/>
    <property type="match status" value="1"/>
</dbReference>
<dbReference type="KEGG" id="bcoh:BC6307_05585"/>
<dbReference type="CDD" id="cd01948">
    <property type="entry name" value="EAL"/>
    <property type="match status" value="1"/>
</dbReference>
<dbReference type="Pfam" id="PF00990">
    <property type="entry name" value="GGDEF"/>
    <property type="match status" value="1"/>
</dbReference>
<evidence type="ECO:0000313" key="5">
    <source>
        <dbReference type="EMBL" id="AST90792.1"/>
    </source>
</evidence>
<dbReference type="Pfam" id="PF00563">
    <property type="entry name" value="EAL"/>
    <property type="match status" value="1"/>
</dbReference>
<dbReference type="AlphaFoldDB" id="A0A223KMU0"/>
<dbReference type="PANTHER" id="PTHR44757:SF2">
    <property type="entry name" value="BIOFILM ARCHITECTURE MAINTENANCE PROTEIN MBAA"/>
    <property type="match status" value="1"/>
</dbReference>
<organism evidence="5 6">
    <name type="scientific">Sutcliffiella cohnii</name>
    <dbReference type="NCBI Taxonomy" id="33932"/>
    <lineage>
        <taxon>Bacteria</taxon>
        <taxon>Bacillati</taxon>
        <taxon>Bacillota</taxon>
        <taxon>Bacilli</taxon>
        <taxon>Bacillales</taxon>
        <taxon>Bacillaceae</taxon>
        <taxon>Sutcliffiella</taxon>
    </lineage>
</organism>
<dbReference type="SMART" id="SM00052">
    <property type="entry name" value="EAL"/>
    <property type="match status" value="1"/>
</dbReference>
<dbReference type="InterPro" id="IPR043128">
    <property type="entry name" value="Rev_trsase/Diguanyl_cyclase"/>
</dbReference>
<dbReference type="CDD" id="cd01949">
    <property type="entry name" value="GGDEF"/>
    <property type="match status" value="1"/>
</dbReference>
<feature type="domain" description="GGDEF" evidence="4">
    <location>
        <begin position="310"/>
        <end position="443"/>
    </location>
</feature>
<feature type="domain" description="PAC" evidence="2">
    <location>
        <begin position="226"/>
        <end position="278"/>
    </location>
</feature>
<dbReference type="Gene3D" id="3.30.70.270">
    <property type="match status" value="1"/>
</dbReference>
<dbReference type="InterPro" id="IPR000014">
    <property type="entry name" value="PAS"/>
</dbReference>
<dbReference type="PROSITE" id="PS50113">
    <property type="entry name" value="PAC"/>
    <property type="match status" value="1"/>
</dbReference>
<dbReference type="InterPro" id="IPR001610">
    <property type="entry name" value="PAC"/>
</dbReference>
<protein>
    <recommendedName>
        <fullName evidence="7">EAL domain-containing protein</fullName>
    </recommendedName>
</protein>
<dbReference type="InterPro" id="IPR013655">
    <property type="entry name" value="PAS_fold_3"/>
</dbReference>
<dbReference type="InterPro" id="IPR035919">
    <property type="entry name" value="EAL_sf"/>
</dbReference>
<dbReference type="SUPFAM" id="SSF55785">
    <property type="entry name" value="PYP-like sensor domain (PAS domain)"/>
    <property type="match status" value="2"/>
</dbReference>
<evidence type="ECO:0000259" key="1">
    <source>
        <dbReference type="PROSITE" id="PS50112"/>
    </source>
</evidence>
<sequence>MLDTIPFINRKKNRNNNSETINIEIYHNDNNLTSLFDNHPDPIVVINKDGYPIYANDALTAVSGYTMSDLKYKYIEYVHKDYVEEAKKCFKKGTKGKVQHFVSCIYDKNGNVMTANITYVPYTDSMKNIIGVYCIIKDMTKMIEIENTYHEQQERIQKVYAHLEVGVWSYDVLTNTFLLTSPGVEKITGYTVKELNESIKWQDIIYENDKEKYTDEQFKLWNGNNINHEYRIVRKDGKVVWLQDQTLPVKDEHGEIIRIDGIVTEITKHKENEEKLYKLAYFDSITGLFNKEKFDTVLAKKIATTSRSNGSFSVLYLDIDRFKKIVATLGYRIANKLLKAFATRLEELAGDVSCIGRITSDEFGIITNERISREEVMLLINNLFDDLKVPFIVDDYELFLTVSIGICSYPEDGQDVVSIEKSGEIALSRAKERGKNTYYFLNKITDLTHLRHIEIESDLAKSIELNQLLLYFQPRVDTKSGKVLSAEALIRWQHPNWGLVSPSEFIPLAEETGFINEIGDWVISQVCQYLHDWKKEGKEVIPISINISAQRFLRHDWKAFICDIISKTKIDPAFIEFEITETYLIRHEEEIIEAIKYLKQLGIKVALDDFGTGFSSISQLAKFPVDTIKIDRSFIKKVTEQNGDEILAKGIIYIANSLNKNVVAEGVETVEQLNVLQQLECKEIQGFLFSKPVPVIEFVRILEKKFLKPKSAESSRPIINKRKYYRIDLPYSIEGKMTLTSIQGKEVDLGKTDILIQNIGPGGLKFLSTINLPVRPDVIYQFETTILNEPITVLGHVVWKVEDVGTFQYGIQFVIDEKDRDRLINLFNHLTLHLRKPSRATYGEVVENSHNYFRQKKLV</sequence>
<dbReference type="InterPro" id="IPR000160">
    <property type="entry name" value="GGDEF_dom"/>
</dbReference>
<evidence type="ECO:0000259" key="2">
    <source>
        <dbReference type="PROSITE" id="PS50113"/>
    </source>
</evidence>
<dbReference type="NCBIfam" id="TIGR00254">
    <property type="entry name" value="GGDEF"/>
    <property type="match status" value="1"/>
</dbReference>
<gene>
    <name evidence="5" type="ORF">BC6307_05585</name>
</gene>
<evidence type="ECO:0008006" key="7">
    <source>
        <dbReference type="Google" id="ProtNLM"/>
    </source>
</evidence>
<dbReference type="EMBL" id="CP018866">
    <property type="protein sequence ID" value="AST90792.1"/>
    <property type="molecule type" value="Genomic_DNA"/>
</dbReference>
<feature type="domain" description="EAL" evidence="3">
    <location>
        <begin position="452"/>
        <end position="706"/>
    </location>
</feature>
<evidence type="ECO:0000313" key="6">
    <source>
        <dbReference type="Proteomes" id="UP000215224"/>
    </source>
</evidence>
<accession>A0A223KMU0</accession>
<dbReference type="SMART" id="SM00267">
    <property type="entry name" value="GGDEF"/>
    <property type="match status" value="1"/>
</dbReference>
<dbReference type="RefSeq" id="WP_066419741.1">
    <property type="nucleotide sequence ID" value="NZ_CP018866.1"/>
</dbReference>
<dbReference type="SMART" id="SM00086">
    <property type="entry name" value="PAC"/>
    <property type="match status" value="2"/>
</dbReference>